<dbReference type="STRING" id="43989.cce_3421"/>
<gene>
    <name evidence="2" type="ordered locus">cce_3421</name>
</gene>
<sequence>MNQNTQKSESLLSEQLSVTRDQLSDKINNLRGWPKPKPRVS</sequence>
<accession>B1WZ05</accession>
<name>B1WZ05_CROS5</name>
<feature type="compositionally biased region" description="Low complexity" evidence="1">
    <location>
        <begin position="8"/>
        <end position="17"/>
    </location>
</feature>
<evidence type="ECO:0000256" key="1">
    <source>
        <dbReference type="SAM" id="MobiDB-lite"/>
    </source>
</evidence>
<keyword evidence="3" id="KW-1185">Reference proteome</keyword>
<dbReference type="KEGG" id="cyt:cce_3421"/>
<dbReference type="AlphaFoldDB" id="B1WZ05"/>
<feature type="compositionally biased region" description="Polar residues" evidence="1">
    <location>
        <begin position="18"/>
        <end position="27"/>
    </location>
</feature>
<dbReference type="EMBL" id="CP000806">
    <property type="protein sequence ID" value="ACB52769.1"/>
    <property type="molecule type" value="Genomic_DNA"/>
</dbReference>
<organism evidence="2 3">
    <name type="scientific">Crocosphaera subtropica (strain ATCC 51142 / BH68)</name>
    <name type="common">Cyanothece sp. (strain ATCC 51142)</name>
    <dbReference type="NCBI Taxonomy" id="43989"/>
    <lineage>
        <taxon>Bacteria</taxon>
        <taxon>Bacillati</taxon>
        <taxon>Cyanobacteriota</taxon>
        <taxon>Cyanophyceae</taxon>
        <taxon>Oscillatoriophycideae</taxon>
        <taxon>Chroococcales</taxon>
        <taxon>Aphanothecaceae</taxon>
        <taxon>Crocosphaera</taxon>
        <taxon>Crocosphaera subtropica</taxon>
    </lineage>
</organism>
<protein>
    <submittedName>
        <fullName evidence="2">Uncharacterized protein</fullName>
    </submittedName>
</protein>
<dbReference type="Proteomes" id="UP000001203">
    <property type="component" value="Chromosome circular"/>
</dbReference>
<evidence type="ECO:0000313" key="3">
    <source>
        <dbReference type="Proteomes" id="UP000001203"/>
    </source>
</evidence>
<proteinExistence type="predicted"/>
<feature type="region of interest" description="Disordered" evidence="1">
    <location>
        <begin position="1"/>
        <end position="41"/>
    </location>
</feature>
<evidence type="ECO:0000313" key="2">
    <source>
        <dbReference type="EMBL" id="ACB52769.1"/>
    </source>
</evidence>
<reference evidence="2 3" key="1">
    <citation type="journal article" date="2008" name="Proc. Natl. Acad. Sci. U.S.A.">
        <title>The genome of Cyanothece 51142, a unicellular diazotrophic cyanobacterium important in the marine nitrogen cycle.</title>
        <authorList>
            <person name="Welsh E.A."/>
            <person name="Liberton M."/>
            <person name="Stoeckel J."/>
            <person name="Loh T."/>
            <person name="Elvitigala T."/>
            <person name="Wang C."/>
            <person name="Wollam A."/>
            <person name="Fulton R.S."/>
            <person name="Clifton S.W."/>
            <person name="Jacobs J.M."/>
            <person name="Aurora R."/>
            <person name="Ghosh B.K."/>
            <person name="Sherman L.A."/>
            <person name="Smith R.D."/>
            <person name="Wilson R.K."/>
            <person name="Pakrasi H.B."/>
        </authorList>
    </citation>
    <scope>NUCLEOTIDE SEQUENCE [LARGE SCALE GENOMIC DNA]</scope>
    <source>
        <strain evidence="3">ATCC 51142 / BH68</strain>
    </source>
</reference>
<dbReference type="HOGENOM" id="CLU_3268858_0_0_3"/>